<name>A0ACC0CA91_CATRO</name>
<evidence type="ECO:0000313" key="2">
    <source>
        <dbReference type="Proteomes" id="UP001060085"/>
    </source>
</evidence>
<protein>
    <submittedName>
        <fullName evidence="1">Uncharacterized protein</fullName>
    </submittedName>
</protein>
<proteinExistence type="predicted"/>
<reference evidence="2" key="1">
    <citation type="journal article" date="2023" name="Nat. Plants">
        <title>Single-cell RNA sequencing provides a high-resolution roadmap for understanding the multicellular compartmentation of specialized metabolism.</title>
        <authorList>
            <person name="Sun S."/>
            <person name="Shen X."/>
            <person name="Li Y."/>
            <person name="Li Y."/>
            <person name="Wang S."/>
            <person name="Li R."/>
            <person name="Zhang H."/>
            <person name="Shen G."/>
            <person name="Guo B."/>
            <person name="Wei J."/>
            <person name="Xu J."/>
            <person name="St-Pierre B."/>
            <person name="Chen S."/>
            <person name="Sun C."/>
        </authorList>
    </citation>
    <scope>NUCLEOTIDE SEQUENCE [LARGE SCALE GENOMIC DNA]</scope>
</reference>
<organism evidence="1 2">
    <name type="scientific">Catharanthus roseus</name>
    <name type="common">Madagascar periwinkle</name>
    <name type="synonym">Vinca rosea</name>
    <dbReference type="NCBI Taxonomy" id="4058"/>
    <lineage>
        <taxon>Eukaryota</taxon>
        <taxon>Viridiplantae</taxon>
        <taxon>Streptophyta</taxon>
        <taxon>Embryophyta</taxon>
        <taxon>Tracheophyta</taxon>
        <taxon>Spermatophyta</taxon>
        <taxon>Magnoliopsida</taxon>
        <taxon>eudicotyledons</taxon>
        <taxon>Gunneridae</taxon>
        <taxon>Pentapetalae</taxon>
        <taxon>asterids</taxon>
        <taxon>lamiids</taxon>
        <taxon>Gentianales</taxon>
        <taxon>Apocynaceae</taxon>
        <taxon>Rauvolfioideae</taxon>
        <taxon>Vinceae</taxon>
        <taxon>Catharanthinae</taxon>
        <taxon>Catharanthus</taxon>
    </lineage>
</organism>
<keyword evidence="2" id="KW-1185">Reference proteome</keyword>
<dbReference type="EMBL" id="CM044701">
    <property type="protein sequence ID" value="KAI5681762.1"/>
    <property type="molecule type" value="Genomic_DNA"/>
</dbReference>
<accession>A0ACC0CA91</accession>
<comment type="caution">
    <text evidence="1">The sequence shown here is derived from an EMBL/GenBank/DDBJ whole genome shotgun (WGS) entry which is preliminary data.</text>
</comment>
<sequence length="113" mass="13520">MTFPMFMDDDDETAQEREEFTFPEEEEVQQEIMERRQDNLPSFEEPLQIIKKENENFVESYEDHKEGRQEAEISNIEKSAGVHPLTHKTNFVLVDDSSVFRNRLMVSIDFWPF</sequence>
<evidence type="ECO:0000313" key="1">
    <source>
        <dbReference type="EMBL" id="KAI5681762.1"/>
    </source>
</evidence>
<gene>
    <name evidence="1" type="ORF">M9H77_02990</name>
</gene>
<dbReference type="Proteomes" id="UP001060085">
    <property type="component" value="Linkage Group LG01"/>
</dbReference>